<dbReference type="PROSITE" id="PS51257">
    <property type="entry name" value="PROKAR_LIPOPROTEIN"/>
    <property type="match status" value="1"/>
</dbReference>
<dbReference type="InterPro" id="IPR023395">
    <property type="entry name" value="MCP_dom_sf"/>
</dbReference>
<keyword evidence="3 6" id="KW-0812">Transmembrane</keyword>
<dbReference type="PROSITE" id="PS50920">
    <property type="entry name" value="SOLCAR"/>
    <property type="match status" value="1"/>
</dbReference>
<dbReference type="InterPro" id="IPR018108">
    <property type="entry name" value="MCP_transmembrane"/>
</dbReference>
<evidence type="ECO:0000256" key="8">
    <source>
        <dbReference type="SAM" id="Phobius"/>
    </source>
</evidence>
<dbReference type="Gene3D" id="1.50.40.10">
    <property type="entry name" value="Mitochondrial carrier domain"/>
    <property type="match status" value="1"/>
</dbReference>
<evidence type="ECO:0000313" key="10">
    <source>
        <dbReference type="Proteomes" id="UP001174677"/>
    </source>
</evidence>
<evidence type="ECO:0000256" key="7">
    <source>
        <dbReference type="RuleBase" id="RU000488"/>
    </source>
</evidence>
<protein>
    <recommendedName>
        <fullName evidence="11">Mitochondrial carrier protein</fullName>
    </recommendedName>
</protein>
<dbReference type="Pfam" id="PF00153">
    <property type="entry name" value="Mito_carr"/>
    <property type="match status" value="3"/>
</dbReference>
<keyword evidence="2 7" id="KW-0813">Transport</keyword>
<dbReference type="PRINTS" id="PR00926">
    <property type="entry name" value="MITOCARRIER"/>
</dbReference>
<evidence type="ECO:0000256" key="5">
    <source>
        <dbReference type="ARBA" id="ARBA00023136"/>
    </source>
</evidence>
<keyword evidence="8" id="KW-1133">Transmembrane helix</keyword>
<dbReference type="SUPFAM" id="SSF103506">
    <property type="entry name" value="Mitochondrial carrier"/>
    <property type="match status" value="1"/>
</dbReference>
<organism evidence="9 10">
    <name type="scientific">Hevea brasiliensis</name>
    <name type="common">Para rubber tree</name>
    <name type="synonym">Siphonia brasiliensis</name>
    <dbReference type="NCBI Taxonomy" id="3981"/>
    <lineage>
        <taxon>Eukaryota</taxon>
        <taxon>Viridiplantae</taxon>
        <taxon>Streptophyta</taxon>
        <taxon>Embryophyta</taxon>
        <taxon>Tracheophyta</taxon>
        <taxon>Spermatophyta</taxon>
        <taxon>Magnoliopsida</taxon>
        <taxon>eudicotyledons</taxon>
        <taxon>Gunneridae</taxon>
        <taxon>Pentapetalae</taxon>
        <taxon>rosids</taxon>
        <taxon>fabids</taxon>
        <taxon>Malpighiales</taxon>
        <taxon>Euphorbiaceae</taxon>
        <taxon>Crotonoideae</taxon>
        <taxon>Micrandreae</taxon>
        <taxon>Hevea</taxon>
    </lineage>
</organism>
<gene>
    <name evidence="9" type="ORF">P3X46_018464</name>
</gene>
<comment type="subcellular location">
    <subcellularLocation>
        <location evidence="1">Membrane</location>
        <topology evidence="1">Multi-pass membrane protein</topology>
    </subcellularLocation>
</comment>
<reference evidence="9 10" key="1">
    <citation type="journal article" date="2023" name="Plant Biotechnol. J.">
        <title>Chromosome-level wild Hevea brasiliensis genome provides new tools for genomic-assisted breeding and valuable loci to elevate rubber yield.</title>
        <authorList>
            <person name="Cheng H."/>
            <person name="Song X."/>
            <person name="Hu Y."/>
            <person name="Wu T."/>
            <person name="Yang Q."/>
            <person name="An Z."/>
            <person name="Feng S."/>
            <person name="Deng Z."/>
            <person name="Wu W."/>
            <person name="Zeng X."/>
            <person name="Tu M."/>
            <person name="Wang X."/>
            <person name="Huang H."/>
        </authorList>
    </citation>
    <scope>NUCLEOTIDE SEQUENCE [LARGE SCALE GENOMIC DNA]</scope>
    <source>
        <strain evidence="9">MT/VB/25A 57/8</strain>
    </source>
</reference>
<evidence type="ECO:0008006" key="11">
    <source>
        <dbReference type="Google" id="ProtNLM"/>
    </source>
</evidence>
<dbReference type="PANTHER" id="PTHR24089">
    <property type="entry name" value="SOLUTE CARRIER FAMILY 25"/>
    <property type="match status" value="1"/>
</dbReference>
<evidence type="ECO:0000256" key="6">
    <source>
        <dbReference type="PROSITE-ProRule" id="PRU00282"/>
    </source>
</evidence>
<dbReference type="Proteomes" id="UP001174677">
    <property type="component" value="Chromosome 10"/>
</dbReference>
<evidence type="ECO:0000256" key="1">
    <source>
        <dbReference type="ARBA" id="ARBA00004141"/>
    </source>
</evidence>
<name>A0ABQ9LTZ9_HEVBR</name>
<evidence type="ECO:0000256" key="3">
    <source>
        <dbReference type="ARBA" id="ARBA00022692"/>
    </source>
</evidence>
<feature type="repeat" description="Solcar" evidence="6">
    <location>
        <begin position="11"/>
        <end position="95"/>
    </location>
</feature>
<dbReference type="InterPro" id="IPR002067">
    <property type="entry name" value="MCP"/>
</dbReference>
<comment type="caution">
    <text evidence="9">The sequence shown here is derived from an EMBL/GenBank/DDBJ whole genome shotgun (WGS) entry which is preliminary data.</text>
</comment>
<proteinExistence type="inferred from homology"/>
<accession>A0ABQ9LTZ9</accession>
<keyword evidence="4" id="KW-0677">Repeat</keyword>
<sequence length="268" mass="29782">MKKKVQVLRAGSAALNTTKHLWAGIVAVMVSSCLLLRLKLKYAVRAEQRSLFELIKTIKAVEGLKGFCKGNFVNILRIAPFKFINLYAYDTYKNQLLKWFRNKETTNFERFIAGAVAEITATLLCLPMDTIRTKMVAPSGEASGGVIGTFRHMGLAPSIASMAPSGAIFYGVYDILKIQNLKQEGQELSALEQLELGTMRTLLYGAIVGCYSEATTYPFEVVRRHLQMQVRATKMNALATCVKIVDQGAAISCFVYEFMKIVLKVESI</sequence>
<feature type="transmembrane region" description="Helical" evidence="8">
    <location>
        <begin position="20"/>
        <end position="40"/>
    </location>
</feature>
<dbReference type="EMBL" id="JARPOI010000010">
    <property type="protein sequence ID" value="KAJ9170350.1"/>
    <property type="molecule type" value="Genomic_DNA"/>
</dbReference>
<evidence type="ECO:0000313" key="9">
    <source>
        <dbReference type="EMBL" id="KAJ9170350.1"/>
    </source>
</evidence>
<evidence type="ECO:0000256" key="2">
    <source>
        <dbReference type="ARBA" id="ARBA00022448"/>
    </source>
</evidence>
<comment type="similarity">
    <text evidence="7">Belongs to the mitochondrial carrier (TC 2.A.29) family.</text>
</comment>
<keyword evidence="5 6" id="KW-0472">Membrane</keyword>
<keyword evidence="10" id="KW-1185">Reference proteome</keyword>
<evidence type="ECO:0000256" key="4">
    <source>
        <dbReference type="ARBA" id="ARBA00022737"/>
    </source>
</evidence>